<accession>A0AAP0LME4</accession>
<proteinExistence type="predicted"/>
<evidence type="ECO:0000313" key="2">
    <source>
        <dbReference type="Proteomes" id="UP001428341"/>
    </source>
</evidence>
<evidence type="ECO:0000313" key="1">
    <source>
        <dbReference type="EMBL" id="KAK9180601.1"/>
    </source>
</evidence>
<sequence>MMVHFIFPKVYGDQSAYQVKTERAFNPLGEVVKEYESKHATSEDEGDFEKGSSSRASHKLLFLRIQV</sequence>
<protein>
    <submittedName>
        <fullName evidence="1">Uncharacterized protein</fullName>
    </submittedName>
</protein>
<reference evidence="1 2" key="1">
    <citation type="submission" date="2024-05" db="EMBL/GenBank/DDBJ databases">
        <title>Haplotype-resolved chromosome-level genome assembly of Huyou (Citrus changshanensis).</title>
        <authorList>
            <person name="Miao C."/>
            <person name="Chen W."/>
            <person name="Wu Y."/>
            <person name="Wang L."/>
            <person name="Zhao S."/>
            <person name="Grierson D."/>
            <person name="Xu C."/>
            <person name="Chen K."/>
        </authorList>
    </citation>
    <scope>NUCLEOTIDE SEQUENCE [LARGE SCALE GENOMIC DNA]</scope>
    <source>
        <strain evidence="1">01-14</strain>
        <tissue evidence="1">Leaf</tissue>
    </source>
</reference>
<dbReference type="AlphaFoldDB" id="A0AAP0LME4"/>
<comment type="caution">
    <text evidence="1">The sequence shown here is derived from an EMBL/GenBank/DDBJ whole genome shotgun (WGS) entry which is preliminary data.</text>
</comment>
<dbReference type="Proteomes" id="UP001428341">
    <property type="component" value="Unassembled WGS sequence"/>
</dbReference>
<name>A0AAP0LME4_9ROSI</name>
<keyword evidence="2" id="KW-1185">Reference proteome</keyword>
<gene>
    <name evidence="1" type="ORF">WN944_023734</name>
</gene>
<dbReference type="EMBL" id="JBCGBO010000024">
    <property type="protein sequence ID" value="KAK9180601.1"/>
    <property type="molecule type" value="Genomic_DNA"/>
</dbReference>
<organism evidence="1 2">
    <name type="scientific">Citrus x changshan-huyou</name>
    <dbReference type="NCBI Taxonomy" id="2935761"/>
    <lineage>
        <taxon>Eukaryota</taxon>
        <taxon>Viridiplantae</taxon>
        <taxon>Streptophyta</taxon>
        <taxon>Embryophyta</taxon>
        <taxon>Tracheophyta</taxon>
        <taxon>Spermatophyta</taxon>
        <taxon>Magnoliopsida</taxon>
        <taxon>eudicotyledons</taxon>
        <taxon>Gunneridae</taxon>
        <taxon>Pentapetalae</taxon>
        <taxon>rosids</taxon>
        <taxon>malvids</taxon>
        <taxon>Sapindales</taxon>
        <taxon>Rutaceae</taxon>
        <taxon>Aurantioideae</taxon>
        <taxon>Citrus</taxon>
    </lineage>
</organism>